<evidence type="ECO:0000256" key="10">
    <source>
        <dbReference type="SAM" id="MobiDB-lite"/>
    </source>
</evidence>
<keyword evidence="8" id="KW-0995">Kinetochore</keyword>
<evidence type="ECO:0000256" key="9">
    <source>
        <dbReference type="SAM" id="Coils"/>
    </source>
</evidence>
<accession>A0A4U6UEZ3</accession>
<evidence type="ECO:0000256" key="5">
    <source>
        <dbReference type="ARBA" id="ARBA00023054"/>
    </source>
</evidence>
<evidence type="ECO:0000256" key="6">
    <source>
        <dbReference type="ARBA" id="ARBA00023306"/>
    </source>
</evidence>
<dbReference type="InterPro" id="IPR055307">
    <property type="entry name" value="NDC80_plants"/>
</dbReference>
<proteinExistence type="inferred from homology"/>
<comment type="function">
    <text evidence="8">Acts as a component of the essential kinetochore-associated NDC80 complex, which is required for chromosome segregation and spindle checkpoint activity.</text>
</comment>
<dbReference type="InterPro" id="IPR055260">
    <property type="entry name" value="Ndc80_CH"/>
</dbReference>
<comment type="subcellular location">
    <subcellularLocation>
        <location evidence="8">Chromosome</location>
        <location evidence="8">Centromere</location>
        <location evidence="8">Kinetochore</location>
    </subcellularLocation>
    <subcellularLocation>
        <location evidence="8">Nucleus</location>
    </subcellularLocation>
</comment>
<keyword evidence="3 8" id="KW-0132">Cell division</keyword>
<evidence type="ECO:0000256" key="7">
    <source>
        <dbReference type="ARBA" id="ARBA00023328"/>
    </source>
</evidence>
<dbReference type="GO" id="GO:0031262">
    <property type="term" value="C:Ndc80 complex"/>
    <property type="evidence" value="ECO:0007669"/>
    <property type="project" value="UniProtKB-UniRule"/>
</dbReference>
<evidence type="ECO:0000313" key="12">
    <source>
        <dbReference type="EMBL" id="TKW12239.1"/>
    </source>
</evidence>
<feature type="coiled-coil region" evidence="9">
    <location>
        <begin position="395"/>
        <end position="429"/>
    </location>
</feature>
<dbReference type="Gene3D" id="1.10.418.30">
    <property type="entry name" value="Ncd80 complex, Ncd80 subunit"/>
    <property type="match status" value="1"/>
</dbReference>
<keyword evidence="7 8" id="KW-0137">Centromere</keyword>
<keyword evidence="4 8" id="KW-0498">Mitosis</keyword>
<evidence type="ECO:0000256" key="8">
    <source>
        <dbReference type="RuleBase" id="RU368072"/>
    </source>
</evidence>
<dbReference type="GO" id="GO:0051301">
    <property type="term" value="P:cell division"/>
    <property type="evidence" value="ECO:0007669"/>
    <property type="project" value="UniProtKB-UniRule"/>
</dbReference>
<dbReference type="Gramene" id="TKW12239">
    <property type="protein sequence ID" value="TKW12239"/>
    <property type="gene ID" value="SEVIR_5G024200v2"/>
</dbReference>
<evidence type="ECO:0000256" key="1">
    <source>
        <dbReference type="ARBA" id="ARBA00007050"/>
    </source>
</evidence>
<feature type="coiled-coil region" evidence="9">
    <location>
        <begin position="516"/>
        <end position="600"/>
    </location>
</feature>
<comment type="similarity">
    <text evidence="1 8">Belongs to the NDC80/HEC1 family.</text>
</comment>
<evidence type="ECO:0000259" key="11">
    <source>
        <dbReference type="Pfam" id="PF03801"/>
    </source>
</evidence>
<dbReference type="PANTHER" id="PTHR46681:SF1">
    <property type="entry name" value="KINETOCHORE PROTEIN NDC80 HOMOLOG"/>
    <property type="match status" value="1"/>
</dbReference>
<name>A0A4U6UEZ3_SETVI</name>
<keyword evidence="5 9" id="KW-0175">Coiled coil</keyword>
<organism evidence="12 13">
    <name type="scientific">Setaria viridis</name>
    <name type="common">Green bristlegrass</name>
    <name type="synonym">Setaria italica subsp. viridis</name>
    <dbReference type="NCBI Taxonomy" id="4556"/>
    <lineage>
        <taxon>Eukaryota</taxon>
        <taxon>Viridiplantae</taxon>
        <taxon>Streptophyta</taxon>
        <taxon>Embryophyta</taxon>
        <taxon>Tracheophyta</taxon>
        <taxon>Spermatophyta</taxon>
        <taxon>Magnoliopsida</taxon>
        <taxon>Liliopsida</taxon>
        <taxon>Poales</taxon>
        <taxon>Poaceae</taxon>
        <taxon>PACMAD clade</taxon>
        <taxon>Panicoideae</taxon>
        <taxon>Panicodae</taxon>
        <taxon>Paniceae</taxon>
        <taxon>Cenchrinae</taxon>
        <taxon>Setaria</taxon>
    </lineage>
</organism>
<dbReference type="GO" id="GO:0005634">
    <property type="term" value="C:nucleus"/>
    <property type="evidence" value="ECO:0007669"/>
    <property type="project" value="UniProtKB-SubCell"/>
</dbReference>
<feature type="compositionally biased region" description="Gly residues" evidence="10">
    <location>
        <begin position="70"/>
        <end position="79"/>
    </location>
</feature>
<keyword evidence="8" id="KW-0539">Nucleus</keyword>
<evidence type="ECO:0000256" key="3">
    <source>
        <dbReference type="ARBA" id="ARBA00022618"/>
    </source>
</evidence>
<feature type="region of interest" description="Disordered" evidence="10">
    <location>
        <begin position="39"/>
        <end position="82"/>
    </location>
</feature>
<keyword evidence="2 8" id="KW-0158">Chromosome</keyword>
<feature type="domain" description="Kinetochore protein Ndc80 CH" evidence="11">
    <location>
        <begin position="168"/>
        <end position="241"/>
    </location>
</feature>
<dbReference type="EMBL" id="CM016556">
    <property type="protein sequence ID" value="TKW12239.1"/>
    <property type="molecule type" value="Genomic_DNA"/>
</dbReference>
<keyword evidence="13" id="KW-1185">Reference proteome</keyword>
<evidence type="ECO:0000313" key="13">
    <source>
        <dbReference type="Proteomes" id="UP000298652"/>
    </source>
</evidence>
<keyword evidence="6 8" id="KW-0131">Cell cycle</keyword>
<protein>
    <recommendedName>
        <fullName evidence="8">Kinetochore protein NDC80</fullName>
    </recommendedName>
</protein>
<reference evidence="12" key="1">
    <citation type="submission" date="2019-03" db="EMBL/GenBank/DDBJ databases">
        <title>WGS assembly of Setaria viridis.</title>
        <authorList>
            <person name="Huang P."/>
            <person name="Jenkins J."/>
            <person name="Grimwood J."/>
            <person name="Barry K."/>
            <person name="Healey A."/>
            <person name="Mamidi S."/>
            <person name="Sreedasyam A."/>
            <person name="Shu S."/>
            <person name="Feldman M."/>
            <person name="Wu J."/>
            <person name="Yu Y."/>
            <person name="Chen C."/>
            <person name="Johnson J."/>
            <person name="Rokhsar D."/>
            <person name="Baxter I."/>
            <person name="Schmutz J."/>
            <person name="Brutnell T."/>
            <person name="Kellogg E."/>
        </authorList>
    </citation>
    <scope>NUCLEOTIDE SEQUENCE [LARGE SCALE GENOMIC DNA]</scope>
</reference>
<dbReference type="OMA" id="NKSWLMT"/>
<comment type="subunit">
    <text evidence="8">Component of the NDC80 complex.</text>
</comment>
<sequence length="651" mass="71536">MCCLSSLLRPFQTRYTIPNFARYHKGLSKKRTILQGLSRKNENSIPLPPLHSKNPKPPPKISRSAATMRRGGGGGGGAGRRLPKSSLALSALDATPALDSSAIPIRNLDSAFSRRDSDAASLCSSRPASSVGVGVGAGPNFSDRATQAAALRIVNGYLSPAVTLRGPLPAARDIQAALRLLLERIDFPPNEATFEDDLIQALRLLGCPHKITRSALKAPGTPHSWPPLLSVLHWLTLFAQYSDADASSAAEAPPNDLLLYTTQGYCHFLSGDDDAVEALDEEYLSKARMDGEAAVAKVRALEKDVQELEAEVNKLTSGPLRREALEAQKEALTADVHKFEAVVKTWKTKIDERDEALVDLEKELEAKVLDAQCTAAENQELLKKVDAQALNVRDMERMHREMLAIERDIANAENGKAALEDKAWELDAKLVTKLEELEGLAEQCNQALKRLKPGIDFQYMINSKGSSPAEMLGPGYKTVLKPALMAHAEENKRITVSNLAESVDLQKQLQGSAKILEEEKSNISTLQARHDKMVARLNLLDGEITNDDSRCTAEARRMKDELEKKYNAIRSVEKEADEFLKNSEKRLQDAILKNDEETQAAATELLQLLESIAEHKEFMEATIAQRRKELYEAADYIASLASKTSSPSPHV</sequence>
<dbReference type="InterPro" id="IPR038273">
    <property type="entry name" value="Ndc80_sf"/>
</dbReference>
<evidence type="ECO:0000256" key="4">
    <source>
        <dbReference type="ARBA" id="ARBA00022776"/>
    </source>
</evidence>
<dbReference type="Pfam" id="PF03801">
    <property type="entry name" value="Ndc80_HEC"/>
    <property type="match status" value="1"/>
</dbReference>
<dbReference type="PANTHER" id="PTHR46681">
    <property type="entry name" value="KINETOCHORE PROTEIN NDC80 HOMOLOG"/>
    <property type="match status" value="1"/>
</dbReference>
<evidence type="ECO:0000256" key="2">
    <source>
        <dbReference type="ARBA" id="ARBA00022454"/>
    </source>
</evidence>
<dbReference type="GO" id="GO:0051315">
    <property type="term" value="P:attachment of mitotic spindle microtubules to kinetochore"/>
    <property type="evidence" value="ECO:0007669"/>
    <property type="project" value="UniProtKB-UniRule"/>
</dbReference>
<dbReference type="AlphaFoldDB" id="A0A4U6UEZ3"/>
<dbReference type="Proteomes" id="UP000298652">
    <property type="component" value="Chromosome 5"/>
</dbReference>
<feature type="coiled-coil region" evidence="9">
    <location>
        <begin position="291"/>
        <end position="363"/>
    </location>
</feature>
<gene>
    <name evidence="12" type="ORF">SEVIR_5G024200v2</name>
</gene>